<keyword evidence="5" id="KW-0456">Lyase</keyword>
<feature type="domain" description="Orn/Lys/Arg decarboxylases family 1 pyridoxal-P attachment site" evidence="6">
    <location>
        <begin position="5"/>
        <end position="305"/>
    </location>
</feature>
<dbReference type="InterPro" id="IPR000310">
    <property type="entry name" value="Orn/Lys/Arg_deCO2ase_major_dom"/>
</dbReference>
<comment type="cofactor">
    <cofactor evidence="1">
        <name>pyridoxal 5'-phosphate</name>
        <dbReference type="ChEBI" id="CHEBI:597326"/>
    </cofactor>
</comment>
<feature type="domain" description="Orn/Lys/Arg decarboxylase C-terminal" evidence="7">
    <location>
        <begin position="393"/>
        <end position="447"/>
    </location>
</feature>
<sequence length="467" mass="52273">MDLRERLKTYGAGNAYPFHMPGHKRQKQPGSLFPYDLDITEIDGFDNLHHAEGILAEAMERAAKLWGSRKSFFLVNGSSAGLLAGIRALTKRGDKVLMARGCHRAVYHAVELCGLHPVYMQAAWVEEMQISGSIQPETVEKHLQEHPDCNLVILTSPTYEGVVSDIAEIAKIAHRYGAYLLVDEAHGAHLGFCEEGFPDTAVHLGADVVVQSLHKTLPCPTQTAILHVCTEQVYVTEVGRQLSVFQTSSPSYVFMAEMDGCISLLERERESLFAAYEKRLASFYEKMEKLEHIRLYQPENSSFVFGHDRGKLLFFTGNCNLSGVELSDILRERYELEMEMSLSLHTLAMTSIFDTDEGMERLAKAMLEIDKEVMPVKQPLAKGQMVLPQMVCGMEETLQGETTEVMLQDSLGKIAADFLWAYPPGIPLVAPGERISEEVLAQAFYMQKNGVNVQCAFAKDGWIRVRF</sequence>
<dbReference type="SUPFAM" id="SSF53383">
    <property type="entry name" value="PLP-dependent transferases"/>
    <property type="match status" value="1"/>
</dbReference>
<accession>A0A1M6W4J0</accession>
<evidence type="ECO:0000259" key="7">
    <source>
        <dbReference type="Pfam" id="PF03711"/>
    </source>
</evidence>
<keyword evidence="4" id="KW-0663">Pyridoxal phosphate</keyword>
<keyword evidence="9" id="KW-1185">Reference proteome</keyword>
<evidence type="ECO:0000256" key="1">
    <source>
        <dbReference type="ARBA" id="ARBA00001933"/>
    </source>
</evidence>
<evidence type="ECO:0000259" key="6">
    <source>
        <dbReference type="Pfam" id="PF01276"/>
    </source>
</evidence>
<dbReference type="InterPro" id="IPR008286">
    <property type="entry name" value="Prn/Lys/Arg_de-COase_C"/>
</dbReference>
<evidence type="ECO:0000313" key="8">
    <source>
        <dbReference type="EMBL" id="SHK88652.1"/>
    </source>
</evidence>
<evidence type="ECO:0000313" key="9">
    <source>
        <dbReference type="Proteomes" id="UP000183975"/>
    </source>
</evidence>
<comment type="similarity">
    <text evidence="2">Belongs to the Orn/Lys/Arg decarboxylase class-I family.</text>
</comment>
<dbReference type="PANTHER" id="PTHR43277">
    <property type="entry name" value="ARGININE DECARBOXYLASE"/>
    <property type="match status" value="1"/>
</dbReference>
<protein>
    <submittedName>
        <fullName evidence="8">Arginine/lysine/ornithine decarboxylase</fullName>
    </submittedName>
</protein>
<dbReference type="EMBL" id="FRAH01000051">
    <property type="protein sequence ID" value="SHK88652.1"/>
    <property type="molecule type" value="Genomic_DNA"/>
</dbReference>
<dbReference type="PANTHER" id="PTHR43277:SF4">
    <property type="entry name" value="ARGININE DECARBOXYLASE"/>
    <property type="match status" value="1"/>
</dbReference>
<dbReference type="RefSeq" id="WP_084730689.1">
    <property type="nucleotide sequence ID" value="NZ_FRAH01000051.1"/>
</dbReference>
<dbReference type="AlphaFoldDB" id="A0A1M6W4J0"/>
<dbReference type="Gene3D" id="3.40.640.10">
    <property type="entry name" value="Type I PLP-dependent aspartate aminotransferase-like (Major domain)"/>
    <property type="match status" value="1"/>
</dbReference>
<dbReference type="Pfam" id="PF03711">
    <property type="entry name" value="OKR_DC_1_C"/>
    <property type="match status" value="1"/>
</dbReference>
<proteinExistence type="inferred from homology"/>
<dbReference type="GO" id="GO:0016831">
    <property type="term" value="F:carboxy-lyase activity"/>
    <property type="evidence" value="ECO:0007669"/>
    <property type="project" value="UniProtKB-KW"/>
</dbReference>
<dbReference type="InterPro" id="IPR052357">
    <property type="entry name" value="Orn_Lys_Arg_decarboxylase-I"/>
</dbReference>
<evidence type="ECO:0000256" key="4">
    <source>
        <dbReference type="ARBA" id="ARBA00022898"/>
    </source>
</evidence>
<reference evidence="8 9" key="1">
    <citation type="submission" date="2016-11" db="EMBL/GenBank/DDBJ databases">
        <authorList>
            <person name="Jaros S."/>
            <person name="Januszkiewicz K."/>
            <person name="Wedrychowicz H."/>
        </authorList>
    </citation>
    <scope>NUCLEOTIDE SEQUENCE [LARGE SCALE GENOMIC DNA]</scope>
    <source>
        <strain evidence="8 9">DSM 14214</strain>
    </source>
</reference>
<name>A0A1M6W4J0_9FIRM</name>
<keyword evidence="3" id="KW-0210">Decarboxylase</keyword>
<dbReference type="Gene3D" id="3.90.105.10">
    <property type="entry name" value="Molybdopterin biosynthesis moea protein, domain 2"/>
    <property type="match status" value="1"/>
</dbReference>
<evidence type="ECO:0000256" key="2">
    <source>
        <dbReference type="ARBA" id="ARBA00010671"/>
    </source>
</evidence>
<dbReference type="OrthoDB" id="9815233at2"/>
<dbReference type="Proteomes" id="UP000183975">
    <property type="component" value="Unassembled WGS sequence"/>
</dbReference>
<evidence type="ECO:0000256" key="5">
    <source>
        <dbReference type="ARBA" id="ARBA00023239"/>
    </source>
</evidence>
<evidence type="ECO:0000256" key="3">
    <source>
        <dbReference type="ARBA" id="ARBA00022793"/>
    </source>
</evidence>
<dbReference type="InterPro" id="IPR015421">
    <property type="entry name" value="PyrdxlP-dep_Trfase_major"/>
</dbReference>
<gene>
    <name evidence="8" type="ORF">SAMN02745138_02518</name>
</gene>
<organism evidence="8 9">
    <name type="scientific">Anaerotignum lactatifermentans DSM 14214</name>
    <dbReference type="NCBI Taxonomy" id="1121323"/>
    <lineage>
        <taxon>Bacteria</taxon>
        <taxon>Bacillati</taxon>
        <taxon>Bacillota</taxon>
        <taxon>Clostridia</taxon>
        <taxon>Lachnospirales</taxon>
        <taxon>Anaerotignaceae</taxon>
        <taxon>Anaerotignum</taxon>
    </lineage>
</organism>
<dbReference type="Pfam" id="PF01276">
    <property type="entry name" value="OKR_DC_1"/>
    <property type="match status" value="1"/>
</dbReference>
<dbReference type="InterPro" id="IPR015424">
    <property type="entry name" value="PyrdxlP-dep_Trfase"/>
</dbReference>